<dbReference type="STRING" id="1227457.C451_05178"/>
<accession>M0NCJ4</accession>
<dbReference type="InterPro" id="IPR011604">
    <property type="entry name" value="PDDEXK-like_dom_sf"/>
</dbReference>
<dbReference type="EMBL" id="AOMF01000109">
    <property type="protein sequence ID" value="EMA55692.1"/>
    <property type="molecule type" value="Genomic_DNA"/>
</dbReference>
<feature type="domain" description="PD-(D/E)XK endonuclease-like" evidence="1">
    <location>
        <begin position="7"/>
        <end position="292"/>
    </location>
</feature>
<dbReference type="RefSeq" id="WP_007738393.1">
    <property type="nucleotide sequence ID" value="NZ_AOMF01000109.1"/>
</dbReference>
<dbReference type="Proteomes" id="UP000011680">
    <property type="component" value="Unassembled WGS sequence"/>
</dbReference>
<name>M0NCJ4_9EURY</name>
<protein>
    <recommendedName>
        <fullName evidence="1">PD-(D/E)XK endonuclease-like domain-containing protein</fullName>
    </recommendedName>
</protein>
<evidence type="ECO:0000259" key="1">
    <source>
        <dbReference type="Pfam" id="PF12705"/>
    </source>
</evidence>
<gene>
    <name evidence="2" type="ORF">C451_05178</name>
</gene>
<organism evidence="2 3">
    <name type="scientific">Halococcus thailandensis JCM 13552</name>
    <dbReference type="NCBI Taxonomy" id="1227457"/>
    <lineage>
        <taxon>Archaea</taxon>
        <taxon>Methanobacteriati</taxon>
        <taxon>Methanobacteriota</taxon>
        <taxon>Stenosarchaea group</taxon>
        <taxon>Halobacteria</taxon>
        <taxon>Halobacteriales</taxon>
        <taxon>Halococcaceae</taxon>
        <taxon>Halococcus</taxon>
    </lineage>
</organism>
<sequence length="302" mass="34649">MSDITFLSPSRLATYTDCPRKFDYEYVQKIGAPDETRLYLNQGRAYHETIEVVCEATEPDDDPETIHDRAMDAFATKWEKHLDPDEYASRAHQKYQRRENRAAIDSFFDPDGGDGIEHAHKSVATEKWLECVRNGRGLHGKADNILRTSEGLHVIDYKRTLNDVITMNTADVLPDHLDRADHDPKRVQNAFQIAVYVEGVKQSDLYEEGMSVQFSFYGLLNRRSFQSTASGYEISVRGYPRKTMEIYEEYHDTIWNLVERAHEGITSGSHSPEPFSLINDEACPDCSFSAMCADYLSQEVRR</sequence>
<dbReference type="AlphaFoldDB" id="M0NCJ4"/>
<dbReference type="OrthoDB" id="275334at2157"/>
<reference evidence="2 3" key="1">
    <citation type="journal article" date="2014" name="PLoS Genet.">
        <title>Phylogenetically driven sequencing of extremely halophilic archaea reveals strategies for static and dynamic osmo-response.</title>
        <authorList>
            <person name="Becker E.A."/>
            <person name="Seitzer P.M."/>
            <person name="Tritt A."/>
            <person name="Larsen D."/>
            <person name="Krusor M."/>
            <person name="Yao A.I."/>
            <person name="Wu D."/>
            <person name="Madern D."/>
            <person name="Eisen J.A."/>
            <person name="Darling A.E."/>
            <person name="Facciotti M.T."/>
        </authorList>
    </citation>
    <scope>NUCLEOTIDE SEQUENCE [LARGE SCALE GENOMIC DNA]</scope>
    <source>
        <strain evidence="2 3">JCM 13552</strain>
    </source>
</reference>
<dbReference type="InterPro" id="IPR038726">
    <property type="entry name" value="PDDEXK_AddAB-type"/>
</dbReference>
<comment type="caution">
    <text evidence="2">The sequence shown here is derived from an EMBL/GenBank/DDBJ whole genome shotgun (WGS) entry which is preliminary data.</text>
</comment>
<evidence type="ECO:0000313" key="2">
    <source>
        <dbReference type="EMBL" id="EMA55692.1"/>
    </source>
</evidence>
<evidence type="ECO:0000313" key="3">
    <source>
        <dbReference type="Proteomes" id="UP000011680"/>
    </source>
</evidence>
<dbReference type="Gene3D" id="3.90.320.10">
    <property type="match status" value="1"/>
</dbReference>
<keyword evidence="3" id="KW-1185">Reference proteome</keyword>
<proteinExistence type="predicted"/>
<dbReference type="PATRIC" id="fig|1227457.3.peg.928"/>
<dbReference type="Pfam" id="PF12705">
    <property type="entry name" value="PDDEXK_1"/>
    <property type="match status" value="1"/>
</dbReference>
<dbReference type="eggNOG" id="arCOG00787">
    <property type="taxonomic scope" value="Archaea"/>
</dbReference>